<feature type="transmembrane region" description="Helical" evidence="8">
    <location>
        <begin position="78"/>
        <end position="96"/>
    </location>
</feature>
<reference evidence="10" key="1">
    <citation type="journal article" date="2020" name="mSystems">
        <title>Genome- and Community-Level Interaction Insights into Carbon Utilization and Element Cycling Functions of Hydrothermarchaeota in Hydrothermal Sediment.</title>
        <authorList>
            <person name="Zhou Z."/>
            <person name="Liu Y."/>
            <person name="Xu W."/>
            <person name="Pan J."/>
            <person name="Luo Z.H."/>
            <person name="Li M."/>
        </authorList>
    </citation>
    <scope>NUCLEOTIDE SEQUENCE [LARGE SCALE GENOMIC DNA]</scope>
    <source>
        <strain evidence="10">HyVt-80</strain>
    </source>
</reference>
<evidence type="ECO:0000256" key="4">
    <source>
        <dbReference type="ARBA" id="ARBA00022475"/>
    </source>
</evidence>
<dbReference type="AlphaFoldDB" id="A0A7C5I0P6"/>
<keyword evidence="6 8" id="KW-1133">Transmembrane helix</keyword>
<dbReference type="PANTHER" id="PTHR43568">
    <property type="entry name" value="P PROTEIN"/>
    <property type="match status" value="1"/>
</dbReference>
<evidence type="ECO:0000256" key="2">
    <source>
        <dbReference type="ARBA" id="ARBA00009843"/>
    </source>
</evidence>
<feature type="transmembrane region" description="Helical" evidence="8">
    <location>
        <begin position="199"/>
        <end position="219"/>
    </location>
</feature>
<dbReference type="InterPro" id="IPR004680">
    <property type="entry name" value="Cit_transptr-like_dom"/>
</dbReference>
<comment type="similarity">
    <text evidence="2">Belongs to the CitM (TC 2.A.11) transporter family.</text>
</comment>
<feature type="domain" description="Citrate transporter-like" evidence="9">
    <location>
        <begin position="26"/>
        <end position="403"/>
    </location>
</feature>
<comment type="subcellular location">
    <subcellularLocation>
        <location evidence="1">Cell membrane</location>
        <topology evidence="1">Multi-pass membrane protein</topology>
    </subcellularLocation>
</comment>
<evidence type="ECO:0000259" key="9">
    <source>
        <dbReference type="Pfam" id="PF03600"/>
    </source>
</evidence>
<dbReference type="CDD" id="cd01116">
    <property type="entry name" value="P_permease"/>
    <property type="match status" value="1"/>
</dbReference>
<proteinExistence type="inferred from homology"/>
<keyword evidence="7 8" id="KW-0472">Membrane</keyword>
<name>A0A7C5I0P6_9BACT</name>
<dbReference type="PANTHER" id="PTHR43568:SF1">
    <property type="entry name" value="P PROTEIN"/>
    <property type="match status" value="1"/>
</dbReference>
<feature type="transmembrane region" description="Helical" evidence="8">
    <location>
        <begin position="441"/>
        <end position="462"/>
    </location>
</feature>
<feature type="transmembrane region" description="Helical" evidence="8">
    <location>
        <begin position="162"/>
        <end position="179"/>
    </location>
</feature>
<protein>
    <recommendedName>
        <fullName evidence="9">Citrate transporter-like domain-containing protein</fullName>
    </recommendedName>
</protein>
<gene>
    <name evidence="10" type="ORF">ENL26_00760</name>
</gene>
<evidence type="ECO:0000256" key="1">
    <source>
        <dbReference type="ARBA" id="ARBA00004651"/>
    </source>
</evidence>
<comment type="caution">
    <text evidence="10">The sequence shown here is derived from an EMBL/GenBank/DDBJ whole genome shotgun (WGS) entry which is preliminary data.</text>
</comment>
<dbReference type="InterPro" id="IPR051475">
    <property type="entry name" value="Diverse_Ion_Transporter"/>
</dbReference>
<evidence type="ECO:0000256" key="8">
    <source>
        <dbReference type="SAM" id="Phobius"/>
    </source>
</evidence>
<dbReference type="GO" id="GO:0015105">
    <property type="term" value="F:arsenite transmembrane transporter activity"/>
    <property type="evidence" value="ECO:0007669"/>
    <property type="project" value="InterPro"/>
</dbReference>
<dbReference type="Pfam" id="PF03600">
    <property type="entry name" value="CitMHS"/>
    <property type="match status" value="1"/>
</dbReference>
<dbReference type="Proteomes" id="UP000886129">
    <property type="component" value="Unassembled WGS sequence"/>
</dbReference>
<feature type="transmembrane region" description="Helical" evidence="8">
    <location>
        <begin position="252"/>
        <end position="269"/>
    </location>
</feature>
<evidence type="ECO:0000256" key="5">
    <source>
        <dbReference type="ARBA" id="ARBA00022692"/>
    </source>
</evidence>
<evidence type="ECO:0000256" key="7">
    <source>
        <dbReference type="ARBA" id="ARBA00023136"/>
    </source>
</evidence>
<accession>A0A7C5I0P6</accession>
<feature type="transmembrane region" description="Helical" evidence="8">
    <location>
        <begin position="350"/>
        <end position="375"/>
    </location>
</feature>
<dbReference type="EMBL" id="DRTH01000041">
    <property type="protein sequence ID" value="HHF08290.1"/>
    <property type="molecule type" value="Genomic_DNA"/>
</dbReference>
<evidence type="ECO:0000256" key="6">
    <source>
        <dbReference type="ARBA" id="ARBA00022989"/>
    </source>
</evidence>
<feature type="transmembrane region" description="Helical" evidence="8">
    <location>
        <begin position="396"/>
        <end position="421"/>
    </location>
</feature>
<evidence type="ECO:0000313" key="10">
    <source>
        <dbReference type="EMBL" id="HHF08290.1"/>
    </source>
</evidence>
<keyword evidence="5 8" id="KW-0812">Transmembrane</keyword>
<dbReference type="GO" id="GO:0005886">
    <property type="term" value="C:plasma membrane"/>
    <property type="evidence" value="ECO:0007669"/>
    <property type="project" value="UniProtKB-SubCell"/>
</dbReference>
<feature type="transmembrane region" description="Helical" evidence="8">
    <location>
        <begin position="312"/>
        <end position="338"/>
    </location>
</feature>
<feature type="transmembrane region" description="Helical" evidence="8">
    <location>
        <begin position="117"/>
        <end position="134"/>
    </location>
</feature>
<feature type="transmembrane region" description="Helical" evidence="8">
    <location>
        <begin position="6"/>
        <end position="30"/>
    </location>
</feature>
<keyword evidence="3" id="KW-0813">Transport</keyword>
<sequence length="466" mass="50932">MKTIAGGAAMVFLYGSVVLVLMSIVYYFLVSGKMDKAASAFAGGAILLFLTAVLNNAFPDALPEGVKNLNLENLSSFVDFKTLGLLIGMMIILPFIEESGFFQFMAVAVVKMSRGNFRFLYILTSIIVGLASAFLNNVSTVMVFVPVVLAVTDALKKNPFPFLIMIILSANLGGTATLIGDPPNMIVGFAAGKSFNDFLSNVSPVVIITLVTILILLLWKESKYFKLSDEEQEILKKFANTNPFSQIRDKRMLRISLTIFAFTLVGFTLPPSLGIDPALVSLLAAAVTLFVMKVDGETMEKLFHKIEWGTIFFFLGMFTLVYGLEAVGLMNVIVNFLVNSLHNPLMLLLFVLWFPLLLSSFVSAVPMVMIMVPIVKGMIGNPALIFSGNVALSDTLWWALVLGACYGGNGTIVGAAANMVVTGMSQKLKRGKLTFSNYMRYTFPLLMVSGIVATMYVIIRYYSIHI</sequence>
<feature type="transmembrane region" description="Helical" evidence="8">
    <location>
        <begin position="37"/>
        <end position="58"/>
    </location>
</feature>
<organism evidence="10">
    <name type="scientific">Kosmotoga arenicorallina</name>
    <dbReference type="NCBI Taxonomy" id="688066"/>
    <lineage>
        <taxon>Bacteria</taxon>
        <taxon>Thermotogati</taxon>
        <taxon>Thermotogota</taxon>
        <taxon>Thermotogae</taxon>
        <taxon>Kosmotogales</taxon>
        <taxon>Kosmotogaceae</taxon>
        <taxon>Kosmotoga</taxon>
    </lineage>
</organism>
<keyword evidence="4" id="KW-1003">Cell membrane</keyword>
<evidence type="ECO:0000256" key="3">
    <source>
        <dbReference type="ARBA" id="ARBA00022448"/>
    </source>
</evidence>
<dbReference type="PRINTS" id="PR00758">
    <property type="entry name" value="ARSENICPUMP"/>
</dbReference>
<dbReference type="InterPro" id="IPR000802">
    <property type="entry name" value="Arsenical_pump_ArsB"/>
</dbReference>